<organism evidence="11 12">
    <name type="scientific">Plesiocystis pacifica SIR-1</name>
    <dbReference type="NCBI Taxonomy" id="391625"/>
    <lineage>
        <taxon>Bacteria</taxon>
        <taxon>Pseudomonadati</taxon>
        <taxon>Myxococcota</taxon>
        <taxon>Polyangia</taxon>
        <taxon>Nannocystales</taxon>
        <taxon>Nannocystaceae</taxon>
        <taxon>Plesiocystis</taxon>
    </lineage>
</organism>
<keyword evidence="7 9" id="KW-0624">Polysaccharide degradation</keyword>
<evidence type="ECO:0000256" key="10">
    <source>
        <dbReference type="SAM" id="MobiDB-lite"/>
    </source>
</evidence>
<evidence type="ECO:0000256" key="1">
    <source>
        <dbReference type="ARBA" id="ARBA00000966"/>
    </source>
</evidence>
<keyword evidence="5" id="KW-0136">Cellulose degradation</keyword>
<dbReference type="GO" id="GO:0030245">
    <property type="term" value="P:cellulose catabolic process"/>
    <property type="evidence" value="ECO:0007669"/>
    <property type="project" value="UniProtKB-KW"/>
</dbReference>
<dbReference type="InterPro" id="IPR012341">
    <property type="entry name" value="6hp_glycosidase-like_sf"/>
</dbReference>
<evidence type="ECO:0000256" key="4">
    <source>
        <dbReference type="ARBA" id="ARBA00022801"/>
    </source>
</evidence>
<protein>
    <recommendedName>
        <fullName evidence="9">Glucanase</fullName>
        <ecNumber evidence="9">3.2.1.-</ecNumber>
    </recommendedName>
</protein>
<feature type="compositionally biased region" description="Gly residues" evidence="10">
    <location>
        <begin position="21"/>
        <end position="56"/>
    </location>
</feature>
<dbReference type="Proteomes" id="UP000005801">
    <property type="component" value="Unassembled WGS sequence"/>
</dbReference>
<sequence>MTAEDLEAGTELGGSDDVGSTDGGSTDGGSTGGSTGGTTGGGDTTSGGTEGSGDGACSGSWDTAQPFGSHPFGYAPGTILPNHLEQGALDQQVAQFYAGWKQRYLSGGCGTGRYYVDIQTADRLTVSEAHGYGMLISAYMAGHDPDAKAIFDGMYDYFRDHPSQGNSQLMAWAQDGVCENTDGATSATDGDLDIAYALLLANKQWGSGGAIDYAGEAAAILGAIDQAEVDDSGSYVRLGDWTHPSNATYYDATRSSDFMPAHFATFATFIGGRWDGVRNATYDLIATVQATYSQGSGLLPDFIQHPTSGSPSPVSPNWLEGPYDGEYYFNACRNPWRIGVDYLLNGDPRAQAAVTQMNGWVQSATGGSPGNIRAGYWLDGDALPTGDYFELAFAAPFGVAAMADPGSQAWLNNLWDTLIAADGHTYYGDSITMLSLLAMSGNWWAPEDPPCQ</sequence>
<feature type="region of interest" description="Disordered" evidence="10">
    <location>
        <begin position="1"/>
        <end position="62"/>
    </location>
</feature>
<dbReference type="PRINTS" id="PR00735">
    <property type="entry name" value="GLHYDRLASE8"/>
</dbReference>
<comment type="similarity">
    <text evidence="2 9">Belongs to the glycosyl hydrolase 8 (cellulase D) family.</text>
</comment>
<comment type="catalytic activity">
    <reaction evidence="1">
        <text>Endohydrolysis of (1-&gt;4)-beta-D-glucosidic linkages in cellulose, lichenin and cereal beta-D-glucans.</text>
        <dbReference type="EC" id="3.2.1.4"/>
    </reaction>
</comment>
<dbReference type="InterPro" id="IPR019834">
    <property type="entry name" value="Glyco_hydro_8_CS"/>
</dbReference>
<name>A6FX48_9BACT</name>
<dbReference type="GO" id="GO:0008810">
    <property type="term" value="F:cellulase activity"/>
    <property type="evidence" value="ECO:0007669"/>
    <property type="project" value="UniProtKB-EC"/>
</dbReference>
<dbReference type="InterPro" id="IPR008928">
    <property type="entry name" value="6-hairpin_glycosidase_sf"/>
</dbReference>
<keyword evidence="6 9" id="KW-0326">Glycosidase</keyword>
<evidence type="ECO:0000313" key="12">
    <source>
        <dbReference type="Proteomes" id="UP000005801"/>
    </source>
</evidence>
<dbReference type="InterPro" id="IPR002037">
    <property type="entry name" value="Glyco_hydro_8"/>
</dbReference>
<dbReference type="eggNOG" id="COG3405">
    <property type="taxonomic scope" value="Bacteria"/>
</dbReference>
<dbReference type="AlphaFoldDB" id="A6FX48"/>
<evidence type="ECO:0000256" key="7">
    <source>
        <dbReference type="ARBA" id="ARBA00023326"/>
    </source>
</evidence>
<evidence type="ECO:0000256" key="3">
    <source>
        <dbReference type="ARBA" id="ARBA00022729"/>
    </source>
</evidence>
<evidence type="ECO:0000256" key="9">
    <source>
        <dbReference type="RuleBase" id="RU361167"/>
    </source>
</evidence>
<accession>A6FX48</accession>
<keyword evidence="12" id="KW-1185">Reference proteome</keyword>
<dbReference type="STRING" id="391625.PPSIR1_05378"/>
<dbReference type="SUPFAM" id="SSF48208">
    <property type="entry name" value="Six-hairpin glycosidases"/>
    <property type="match status" value="1"/>
</dbReference>
<dbReference type="Pfam" id="PF01270">
    <property type="entry name" value="Glyco_hydro_8"/>
    <property type="match status" value="1"/>
</dbReference>
<evidence type="ECO:0000256" key="2">
    <source>
        <dbReference type="ARBA" id="ARBA00009209"/>
    </source>
</evidence>
<evidence type="ECO:0000313" key="11">
    <source>
        <dbReference type="EMBL" id="EDM81872.1"/>
    </source>
</evidence>
<evidence type="ECO:0000256" key="8">
    <source>
        <dbReference type="PROSITE-ProRule" id="PRU10058"/>
    </source>
</evidence>
<dbReference type="Gene3D" id="1.50.10.10">
    <property type="match status" value="1"/>
</dbReference>
<keyword evidence="3" id="KW-0732">Signal</keyword>
<feature type="active site" description="Nucleophile" evidence="8">
    <location>
        <position position="189"/>
    </location>
</feature>
<dbReference type="EMBL" id="ABCS01000001">
    <property type="protein sequence ID" value="EDM81872.1"/>
    <property type="molecule type" value="Genomic_DNA"/>
</dbReference>
<reference evidence="11 12" key="1">
    <citation type="submission" date="2007-06" db="EMBL/GenBank/DDBJ databases">
        <authorList>
            <person name="Shimkets L."/>
            <person name="Ferriera S."/>
            <person name="Johnson J."/>
            <person name="Kravitz S."/>
            <person name="Beeson K."/>
            <person name="Sutton G."/>
            <person name="Rogers Y.-H."/>
            <person name="Friedman R."/>
            <person name="Frazier M."/>
            <person name="Venter J.C."/>
        </authorList>
    </citation>
    <scope>NUCLEOTIDE SEQUENCE [LARGE SCALE GENOMIC DNA]</scope>
    <source>
        <strain evidence="11 12">SIR-1</strain>
    </source>
</reference>
<proteinExistence type="inferred from homology"/>
<dbReference type="PROSITE" id="PS00812">
    <property type="entry name" value="GLYCOSYL_HYDROL_F8"/>
    <property type="match status" value="1"/>
</dbReference>
<dbReference type="EC" id="3.2.1.-" evidence="9"/>
<keyword evidence="4 9" id="KW-0378">Hydrolase</keyword>
<gene>
    <name evidence="11" type="ORF">PPSIR1_05378</name>
</gene>
<comment type="caution">
    <text evidence="11">The sequence shown here is derived from an EMBL/GenBank/DDBJ whole genome shotgun (WGS) entry which is preliminary data.</text>
</comment>
<evidence type="ECO:0000256" key="5">
    <source>
        <dbReference type="ARBA" id="ARBA00023001"/>
    </source>
</evidence>
<evidence type="ECO:0000256" key="6">
    <source>
        <dbReference type="ARBA" id="ARBA00023295"/>
    </source>
</evidence>
<keyword evidence="7 9" id="KW-0119">Carbohydrate metabolism</keyword>